<dbReference type="RefSeq" id="WP_092286556.1">
    <property type="nucleotide sequence ID" value="NZ_FOPJ01000012.1"/>
</dbReference>
<keyword evidence="3 8" id="KW-0808">Transferase</keyword>
<feature type="domain" description="Thiolase N-terminal" evidence="9">
    <location>
        <begin position="7"/>
        <end position="254"/>
    </location>
</feature>
<dbReference type="OrthoDB" id="4475716at2"/>
<evidence type="ECO:0000256" key="5">
    <source>
        <dbReference type="ARBA" id="ARBA00030755"/>
    </source>
</evidence>
<protein>
    <recommendedName>
        <fullName evidence="6">Probable acetyl-CoA acetyltransferase</fullName>
        <ecNumber evidence="2">2.3.1.9</ecNumber>
    </recommendedName>
    <alternativeName>
        <fullName evidence="5">Acetoacetyl-CoA thiolase</fullName>
    </alternativeName>
</protein>
<dbReference type="GO" id="GO:0003985">
    <property type="term" value="F:acetyl-CoA C-acetyltransferase activity"/>
    <property type="evidence" value="ECO:0007669"/>
    <property type="project" value="UniProtKB-EC"/>
</dbReference>
<keyword evidence="12" id="KW-1185">Reference proteome</keyword>
<dbReference type="EC" id="2.3.1.9" evidence="2"/>
<feature type="active site" description="Proton acceptor" evidence="7">
    <location>
        <position position="371"/>
    </location>
</feature>
<dbReference type="AlphaFoldDB" id="A0A1I2U9T5"/>
<comment type="similarity">
    <text evidence="1 8">Belongs to the thiolase-like superfamily. Thiolase family.</text>
</comment>
<dbReference type="Pfam" id="PF02803">
    <property type="entry name" value="Thiolase_C"/>
    <property type="match status" value="1"/>
</dbReference>
<feature type="domain" description="Thiolase C-terminal" evidence="10">
    <location>
        <begin position="263"/>
        <end position="383"/>
    </location>
</feature>
<name>A0A1I2U9T5_9CORY</name>
<evidence type="ECO:0000256" key="7">
    <source>
        <dbReference type="PIRSR" id="PIRSR000429-1"/>
    </source>
</evidence>
<evidence type="ECO:0000259" key="9">
    <source>
        <dbReference type="Pfam" id="PF00108"/>
    </source>
</evidence>
<dbReference type="Proteomes" id="UP000199065">
    <property type="component" value="Unassembled WGS sequence"/>
</dbReference>
<dbReference type="NCBIfam" id="TIGR01930">
    <property type="entry name" value="AcCoA-C-Actrans"/>
    <property type="match status" value="1"/>
</dbReference>
<reference evidence="11 12" key="1">
    <citation type="submission" date="2016-10" db="EMBL/GenBank/DDBJ databases">
        <authorList>
            <person name="de Groot N.N."/>
        </authorList>
    </citation>
    <scope>NUCLEOTIDE SEQUENCE [LARGE SCALE GENOMIC DNA]</scope>
    <source>
        <strain>J11</strain>
        <strain evidence="12">PG 39</strain>
    </source>
</reference>
<evidence type="ECO:0000256" key="4">
    <source>
        <dbReference type="ARBA" id="ARBA00023315"/>
    </source>
</evidence>
<dbReference type="PIRSF" id="PIRSF000429">
    <property type="entry name" value="Ac-CoA_Ac_transf"/>
    <property type="match status" value="1"/>
</dbReference>
<evidence type="ECO:0000256" key="2">
    <source>
        <dbReference type="ARBA" id="ARBA00012705"/>
    </source>
</evidence>
<evidence type="ECO:0000313" key="12">
    <source>
        <dbReference type="Proteomes" id="UP000199065"/>
    </source>
</evidence>
<evidence type="ECO:0000256" key="6">
    <source>
        <dbReference type="ARBA" id="ARBA00040529"/>
    </source>
</evidence>
<organism evidence="11 12">
    <name type="scientific">Corynebacterium spheniscorum</name>
    <dbReference type="NCBI Taxonomy" id="185761"/>
    <lineage>
        <taxon>Bacteria</taxon>
        <taxon>Bacillati</taxon>
        <taxon>Actinomycetota</taxon>
        <taxon>Actinomycetes</taxon>
        <taxon>Mycobacteriales</taxon>
        <taxon>Corynebacteriaceae</taxon>
        <taxon>Corynebacterium</taxon>
    </lineage>
</organism>
<dbReference type="PANTHER" id="PTHR18919">
    <property type="entry name" value="ACETYL-COA C-ACYLTRANSFERASE"/>
    <property type="match status" value="1"/>
</dbReference>
<dbReference type="InterPro" id="IPR020616">
    <property type="entry name" value="Thiolase_N"/>
</dbReference>
<gene>
    <name evidence="11" type="ORF">SAMN05660282_01794</name>
</gene>
<evidence type="ECO:0000256" key="1">
    <source>
        <dbReference type="ARBA" id="ARBA00010982"/>
    </source>
</evidence>
<dbReference type="PROSITE" id="PS00737">
    <property type="entry name" value="THIOLASE_2"/>
    <property type="match status" value="1"/>
</dbReference>
<dbReference type="PANTHER" id="PTHR18919:SF107">
    <property type="entry name" value="ACETYL-COA ACETYLTRANSFERASE, CYTOSOLIC"/>
    <property type="match status" value="1"/>
</dbReference>
<dbReference type="CDD" id="cd00751">
    <property type="entry name" value="thiolase"/>
    <property type="match status" value="1"/>
</dbReference>
<dbReference type="Pfam" id="PF00108">
    <property type="entry name" value="Thiolase_N"/>
    <property type="match status" value="1"/>
</dbReference>
<dbReference type="STRING" id="185761.SAMN05660282_01794"/>
<dbReference type="Gene3D" id="3.40.47.10">
    <property type="match status" value="1"/>
</dbReference>
<evidence type="ECO:0000259" key="10">
    <source>
        <dbReference type="Pfam" id="PF02803"/>
    </source>
</evidence>
<dbReference type="PROSITE" id="PS00098">
    <property type="entry name" value="THIOLASE_1"/>
    <property type="match status" value="1"/>
</dbReference>
<evidence type="ECO:0000313" key="11">
    <source>
        <dbReference type="EMBL" id="SFG73858.1"/>
    </source>
</evidence>
<dbReference type="InterPro" id="IPR020617">
    <property type="entry name" value="Thiolase_C"/>
</dbReference>
<dbReference type="EMBL" id="FOPJ01000012">
    <property type="protein sequence ID" value="SFG73858.1"/>
    <property type="molecule type" value="Genomic_DNA"/>
</dbReference>
<accession>A0A1I2U9T5</accession>
<evidence type="ECO:0000256" key="8">
    <source>
        <dbReference type="RuleBase" id="RU003557"/>
    </source>
</evidence>
<evidence type="ECO:0000256" key="3">
    <source>
        <dbReference type="ARBA" id="ARBA00022679"/>
    </source>
</evidence>
<feature type="active site" description="Proton acceptor" evidence="7">
    <location>
        <position position="341"/>
    </location>
</feature>
<dbReference type="SUPFAM" id="SSF53901">
    <property type="entry name" value="Thiolase-like"/>
    <property type="match status" value="2"/>
</dbReference>
<dbReference type="InterPro" id="IPR002155">
    <property type="entry name" value="Thiolase"/>
</dbReference>
<dbReference type="InterPro" id="IPR020613">
    <property type="entry name" value="Thiolase_CS"/>
</dbReference>
<dbReference type="InterPro" id="IPR020615">
    <property type="entry name" value="Thiolase_acyl_enz_int_AS"/>
</dbReference>
<proteinExistence type="inferred from homology"/>
<keyword evidence="4 8" id="KW-0012">Acyltransferase</keyword>
<feature type="active site" description="Acyl-thioester intermediate" evidence="7">
    <location>
        <position position="89"/>
    </location>
</feature>
<sequence>MNTQDDIVIAGAARTPTGRFLGSLANIAAPQLGAHAIAGALGDFPGERVDAVIMGEVLQAGVGQNPAKQAALAAGITPNAHTLTVNKVCLSGLTAVIDAARLLRSREADVVVAGGMESMSQSPHLLPRSRFGLRYGDARLIDHLAHDGLRAADLDIAMGELSERYADRYPVTREDQDAFSVLSHERALKARKDGTFAKEIVEVEGLDHDEGVREGVSAESLRRLRPAFTADGSITAGNASQLSDGAAALLLCRREYADAHGLRVLAVVRAPGQVAGPDSSLQHQPARALERALKRQGWEASDLDAIEINEAFAAVAVYSARELGIEWEKVNIHGGAIAMGHPIGASGARLAVHLAHQIAAGKISRAGAALCGGGGQGEALLFEASV</sequence>
<dbReference type="InterPro" id="IPR016039">
    <property type="entry name" value="Thiolase-like"/>
</dbReference>